<keyword evidence="2" id="KW-1185">Reference proteome</keyword>
<protein>
    <recommendedName>
        <fullName evidence="3">Hsp20/alpha crystallin family protein</fullName>
    </recommendedName>
</protein>
<accession>A0ABV5KZG2</accession>
<sequence length="142" mass="15712">MASQWEELEKWMRGQKLPTGFDLFRDPSWVENYVRGMVSKALPAVGNALGTGVADVTETSRYVTIVYPVDAGSDLSQLRVLVREDKMRIDGLPGGKSETVKLPHLVLPERAAAVLEGNSLIVKIPKRPRRKKVADVTISKRG</sequence>
<dbReference type="EMBL" id="JBHMDO010000048">
    <property type="protein sequence ID" value="MFB9330614.1"/>
    <property type="molecule type" value="Genomic_DNA"/>
</dbReference>
<evidence type="ECO:0000313" key="2">
    <source>
        <dbReference type="Proteomes" id="UP001589747"/>
    </source>
</evidence>
<dbReference type="CDD" id="cd00298">
    <property type="entry name" value="ACD_sHsps_p23-like"/>
    <property type="match status" value="1"/>
</dbReference>
<dbReference type="RefSeq" id="WP_377502029.1">
    <property type="nucleotide sequence ID" value="NZ_JBHMDO010000048.1"/>
</dbReference>
<dbReference type="SUPFAM" id="SSF49764">
    <property type="entry name" value="HSP20-like chaperones"/>
    <property type="match status" value="1"/>
</dbReference>
<proteinExistence type="predicted"/>
<dbReference type="Proteomes" id="UP001589747">
    <property type="component" value="Unassembled WGS sequence"/>
</dbReference>
<dbReference type="InterPro" id="IPR008978">
    <property type="entry name" value="HSP20-like_chaperone"/>
</dbReference>
<gene>
    <name evidence="1" type="ORF">ACFFSY_32115</name>
</gene>
<evidence type="ECO:0008006" key="3">
    <source>
        <dbReference type="Google" id="ProtNLM"/>
    </source>
</evidence>
<name>A0ABV5KZG2_9BACL</name>
<evidence type="ECO:0000313" key="1">
    <source>
        <dbReference type="EMBL" id="MFB9330614.1"/>
    </source>
</evidence>
<organism evidence="1 2">
    <name type="scientific">Paenibacillus aurantiacus</name>
    <dbReference type="NCBI Taxonomy" id="1936118"/>
    <lineage>
        <taxon>Bacteria</taxon>
        <taxon>Bacillati</taxon>
        <taxon>Bacillota</taxon>
        <taxon>Bacilli</taxon>
        <taxon>Bacillales</taxon>
        <taxon>Paenibacillaceae</taxon>
        <taxon>Paenibacillus</taxon>
    </lineage>
</organism>
<reference evidence="1 2" key="1">
    <citation type="submission" date="2024-09" db="EMBL/GenBank/DDBJ databases">
        <authorList>
            <person name="Sun Q."/>
            <person name="Mori K."/>
        </authorList>
    </citation>
    <scope>NUCLEOTIDE SEQUENCE [LARGE SCALE GENOMIC DNA]</scope>
    <source>
        <strain evidence="1 2">TISTR 2452</strain>
    </source>
</reference>
<comment type="caution">
    <text evidence="1">The sequence shown here is derived from an EMBL/GenBank/DDBJ whole genome shotgun (WGS) entry which is preliminary data.</text>
</comment>